<comment type="similarity">
    <text evidence="2">Belongs to the glycosyltransferase 2 family.</text>
</comment>
<dbReference type="CDD" id="cd04186">
    <property type="entry name" value="GT_2_like_c"/>
    <property type="match status" value="1"/>
</dbReference>
<gene>
    <name evidence="6" type="ORF">CJ255_03785</name>
</gene>
<dbReference type="SUPFAM" id="SSF53448">
    <property type="entry name" value="Nucleotide-diphospho-sugar transferases"/>
    <property type="match status" value="1"/>
</dbReference>
<evidence type="ECO:0000313" key="6">
    <source>
        <dbReference type="EMBL" id="PDW04394.1"/>
    </source>
</evidence>
<dbReference type="InterPro" id="IPR029044">
    <property type="entry name" value="Nucleotide-diphossugar_trans"/>
</dbReference>
<evidence type="ECO:0000256" key="2">
    <source>
        <dbReference type="ARBA" id="ARBA00006739"/>
    </source>
</evidence>
<organism evidence="6 7">
    <name type="scientific">Candidatus Viridilinea mediisalina</name>
    <dbReference type="NCBI Taxonomy" id="2024553"/>
    <lineage>
        <taxon>Bacteria</taxon>
        <taxon>Bacillati</taxon>
        <taxon>Chloroflexota</taxon>
        <taxon>Chloroflexia</taxon>
        <taxon>Chloroflexales</taxon>
        <taxon>Chloroflexineae</taxon>
        <taxon>Oscillochloridaceae</taxon>
        <taxon>Candidatus Viridilinea</taxon>
    </lineage>
</organism>
<keyword evidence="4 6" id="KW-0808">Transferase</keyword>
<dbReference type="Pfam" id="PF00535">
    <property type="entry name" value="Glycos_transf_2"/>
    <property type="match status" value="1"/>
</dbReference>
<evidence type="ECO:0000259" key="5">
    <source>
        <dbReference type="Pfam" id="PF00535"/>
    </source>
</evidence>
<name>A0A2A6RMS8_9CHLR</name>
<evidence type="ECO:0000256" key="1">
    <source>
        <dbReference type="ARBA" id="ARBA00004776"/>
    </source>
</evidence>
<dbReference type="Proteomes" id="UP000220527">
    <property type="component" value="Unassembled WGS sequence"/>
</dbReference>
<proteinExistence type="inferred from homology"/>
<keyword evidence="7" id="KW-1185">Reference proteome</keyword>
<sequence>MNRPRVAILVLCYNGSSDTLACLASLRQLDYPQADVIVLDNASQDDTPAKVRAAFPEVQVIEHGANLGFAAGNNVGLRYALAQDYAYALLLNNDTEVAPDFLSLLVDAAESDPQVGALGPMIYYYDAPTRIWSAGGQIDWLRGICSMAGEEEDTGQYARSRTVDFVTGCALLMRRNALERVGLLDERFFMYFEESEWCVRVARAGLHIRFVPQARVWHKIPLNARFDKEYLAYYMTRNRLLFLRATGAPWRTWLHALILQDLRTYASLTLRPKWRTRSGRLGMRLAWRDFWRGSFGPIDLQEFSGL</sequence>
<dbReference type="GO" id="GO:0016757">
    <property type="term" value="F:glycosyltransferase activity"/>
    <property type="evidence" value="ECO:0007669"/>
    <property type="project" value="UniProtKB-KW"/>
</dbReference>
<accession>A0A2A6RMS8</accession>
<comment type="pathway">
    <text evidence="1">Cell wall biogenesis; cell wall polysaccharide biosynthesis.</text>
</comment>
<dbReference type="AlphaFoldDB" id="A0A2A6RMS8"/>
<evidence type="ECO:0000256" key="4">
    <source>
        <dbReference type="ARBA" id="ARBA00022679"/>
    </source>
</evidence>
<dbReference type="RefSeq" id="WP_097642762.1">
    <property type="nucleotide sequence ID" value="NZ_NQWI01000010.1"/>
</dbReference>
<feature type="domain" description="Glycosyltransferase 2-like" evidence="5">
    <location>
        <begin position="8"/>
        <end position="181"/>
    </location>
</feature>
<protein>
    <submittedName>
        <fullName evidence="6">Glycosyl transferase</fullName>
    </submittedName>
</protein>
<comment type="caution">
    <text evidence="6">The sequence shown here is derived from an EMBL/GenBank/DDBJ whole genome shotgun (WGS) entry which is preliminary data.</text>
</comment>
<dbReference type="Gene3D" id="3.90.550.10">
    <property type="entry name" value="Spore Coat Polysaccharide Biosynthesis Protein SpsA, Chain A"/>
    <property type="match status" value="1"/>
</dbReference>
<evidence type="ECO:0000256" key="3">
    <source>
        <dbReference type="ARBA" id="ARBA00022676"/>
    </source>
</evidence>
<keyword evidence="3" id="KW-0328">Glycosyltransferase</keyword>
<dbReference type="InterPro" id="IPR001173">
    <property type="entry name" value="Glyco_trans_2-like"/>
</dbReference>
<reference evidence="7" key="1">
    <citation type="submission" date="2017-08" db="EMBL/GenBank/DDBJ databases">
        <authorList>
            <person name="Grouzdev D.S."/>
            <person name="Gaisin V.A."/>
            <person name="Rysina M.S."/>
            <person name="Gorlenko V.M."/>
        </authorList>
    </citation>
    <scope>NUCLEOTIDE SEQUENCE [LARGE SCALE GENOMIC DNA]</scope>
    <source>
        <strain evidence="7">Kir15-3F</strain>
    </source>
</reference>
<dbReference type="OrthoDB" id="9813495at2"/>
<dbReference type="PANTHER" id="PTHR43179:SF12">
    <property type="entry name" value="GALACTOFURANOSYLTRANSFERASE GLFT2"/>
    <property type="match status" value="1"/>
</dbReference>
<dbReference type="PANTHER" id="PTHR43179">
    <property type="entry name" value="RHAMNOSYLTRANSFERASE WBBL"/>
    <property type="match status" value="1"/>
</dbReference>
<dbReference type="EMBL" id="NQWI01000010">
    <property type="protein sequence ID" value="PDW04394.1"/>
    <property type="molecule type" value="Genomic_DNA"/>
</dbReference>
<evidence type="ECO:0000313" key="7">
    <source>
        <dbReference type="Proteomes" id="UP000220527"/>
    </source>
</evidence>